<keyword evidence="3 5" id="KW-0125">Carotenoid biosynthesis</keyword>
<dbReference type="GO" id="GO:0016117">
    <property type="term" value="P:carotenoid biosynthetic process"/>
    <property type="evidence" value="ECO:0007669"/>
    <property type="project" value="UniProtKB-KW"/>
</dbReference>
<dbReference type="PANTHER" id="PTHR43734">
    <property type="entry name" value="PHYTOENE DESATURASE"/>
    <property type="match status" value="1"/>
</dbReference>
<dbReference type="EMBL" id="FMVF01000008">
    <property type="protein sequence ID" value="SCY66409.1"/>
    <property type="molecule type" value="Genomic_DNA"/>
</dbReference>
<comment type="pathway">
    <text evidence="1 5">Carotenoid biosynthesis.</text>
</comment>
<dbReference type="InterPro" id="IPR036188">
    <property type="entry name" value="FAD/NAD-bd_sf"/>
</dbReference>
<dbReference type="OrthoDB" id="9774675at2"/>
<evidence type="ECO:0000256" key="3">
    <source>
        <dbReference type="ARBA" id="ARBA00022746"/>
    </source>
</evidence>
<name>A0A1G5HSH5_9FLAO</name>
<feature type="domain" description="Amine oxidase" evidence="6">
    <location>
        <begin position="15"/>
        <end position="482"/>
    </location>
</feature>
<organism evidence="7 8">
    <name type="scientific">Flavobacterium caeni</name>
    <dbReference type="NCBI Taxonomy" id="490189"/>
    <lineage>
        <taxon>Bacteria</taxon>
        <taxon>Pseudomonadati</taxon>
        <taxon>Bacteroidota</taxon>
        <taxon>Flavobacteriia</taxon>
        <taxon>Flavobacteriales</taxon>
        <taxon>Flavobacteriaceae</taxon>
        <taxon>Flavobacterium</taxon>
    </lineage>
</organism>
<evidence type="ECO:0000256" key="5">
    <source>
        <dbReference type="RuleBase" id="RU362075"/>
    </source>
</evidence>
<keyword evidence="4 5" id="KW-0560">Oxidoreductase</keyword>
<evidence type="ECO:0000256" key="1">
    <source>
        <dbReference type="ARBA" id="ARBA00004829"/>
    </source>
</evidence>
<dbReference type="Proteomes" id="UP000199354">
    <property type="component" value="Unassembled WGS sequence"/>
</dbReference>
<dbReference type="NCBIfam" id="TIGR02734">
    <property type="entry name" value="crtI_fam"/>
    <property type="match status" value="1"/>
</dbReference>
<dbReference type="RefSeq" id="WP_091142678.1">
    <property type="nucleotide sequence ID" value="NZ_FMVF01000008.1"/>
</dbReference>
<dbReference type="Pfam" id="PF01593">
    <property type="entry name" value="Amino_oxidase"/>
    <property type="match status" value="1"/>
</dbReference>
<evidence type="ECO:0000256" key="2">
    <source>
        <dbReference type="ARBA" id="ARBA00006046"/>
    </source>
</evidence>
<keyword evidence="8" id="KW-1185">Reference proteome</keyword>
<dbReference type="PROSITE" id="PS51257">
    <property type="entry name" value="PROKAR_LIPOPROTEIN"/>
    <property type="match status" value="1"/>
</dbReference>
<accession>A0A1G5HSH5</accession>
<dbReference type="SUPFAM" id="SSF51905">
    <property type="entry name" value="FAD/NAD(P)-binding domain"/>
    <property type="match status" value="1"/>
</dbReference>
<dbReference type="InterPro" id="IPR014105">
    <property type="entry name" value="Carotenoid/retinoid_OxRdtase"/>
</dbReference>
<proteinExistence type="inferred from homology"/>
<reference evidence="7 8" key="1">
    <citation type="submission" date="2016-10" db="EMBL/GenBank/DDBJ databases">
        <authorList>
            <person name="de Groot N.N."/>
        </authorList>
    </citation>
    <scope>NUCLEOTIDE SEQUENCE [LARGE SCALE GENOMIC DNA]</scope>
    <source>
        <strain evidence="7 8">CGMCC 1.7031</strain>
    </source>
</reference>
<dbReference type="PANTHER" id="PTHR43734:SF1">
    <property type="entry name" value="PHYTOENE DESATURASE"/>
    <property type="match status" value="1"/>
</dbReference>
<dbReference type="Gene3D" id="3.50.50.60">
    <property type="entry name" value="FAD/NAD(P)-binding domain"/>
    <property type="match status" value="2"/>
</dbReference>
<dbReference type="GO" id="GO:0016491">
    <property type="term" value="F:oxidoreductase activity"/>
    <property type="evidence" value="ECO:0007669"/>
    <property type="project" value="UniProtKB-KW"/>
</dbReference>
<comment type="similarity">
    <text evidence="2 5">Belongs to the carotenoid/retinoid oxidoreductase family.</text>
</comment>
<dbReference type="InterPro" id="IPR002937">
    <property type="entry name" value="Amino_oxidase"/>
</dbReference>
<evidence type="ECO:0000256" key="4">
    <source>
        <dbReference type="ARBA" id="ARBA00023002"/>
    </source>
</evidence>
<dbReference type="AlphaFoldDB" id="A0A1G5HSH5"/>
<sequence length="488" mass="55615">MKQKAYIIGSGFSSLSAACYLAKSGYDVTVLEKNEQLGGRAQVLRRDGFRFDMGPTWYWMPDVFEKFFADFGKHPSQYYHLQRLSPAYSAHFNDGQRVDIGSRYRDIRNTFEGIETSAAAHLDAFMVEAKDNYVTAIGDLVYRPGESVFELVGLRTLRRIRRFFTPITKDIRGRFKDARLKTILEFPVLFLGAKPADTPSFYSFMNYADFGMGTWYPQRGMYTVVEAMVSLATELGVSFQTNAQVQRIEVKGNRVSGLKVGGQFKKADLVVSGADYYHTEKLLEEKFRHYSEKYWDSRTFAPSALLFYIGFDKKLQDVNHHMLFFDADFEQHAQDIYDHPRWPDSPVFYASFPSVTDSSCAPHGQESAIILVPLALGLTDNEALRKEMFDKIIQRLEKNLTQPLSQHVVFWESFGSRDFCDRYNSYKGNAYGMANTLKQTAFLRPGLRSRKVKNLFFTGQLTVPGPGIPPALISGKLVASLVQKYARP</sequence>
<dbReference type="STRING" id="490189.SAMN02927903_01972"/>
<evidence type="ECO:0000259" key="6">
    <source>
        <dbReference type="Pfam" id="PF01593"/>
    </source>
</evidence>
<evidence type="ECO:0000313" key="8">
    <source>
        <dbReference type="Proteomes" id="UP000199354"/>
    </source>
</evidence>
<evidence type="ECO:0000313" key="7">
    <source>
        <dbReference type="EMBL" id="SCY66409.1"/>
    </source>
</evidence>
<gene>
    <name evidence="7" type="ORF">SAMN02927903_01972</name>
</gene>
<protein>
    <submittedName>
        <fullName evidence="7">Phytoene desaturase</fullName>
    </submittedName>
</protein>